<dbReference type="PANTHER" id="PTHR11474">
    <property type="entry name" value="TYROSINASE FAMILY MEMBER"/>
    <property type="match status" value="1"/>
</dbReference>
<protein>
    <submittedName>
        <fullName evidence="5">Tyrosinase copper-binding domain-containing protein</fullName>
    </submittedName>
</protein>
<evidence type="ECO:0000256" key="1">
    <source>
        <dbReference type="ARBA" id="ARBA00022723"/>
    </source>
</evidence>
<evidence type="ECO:0000256" key="2">
    <source>
        <dbReference type="ARBA" id="ARBA00023008"/>
    </source>
</evidence>
<dbReference type="SUPFAM" id="SSF48056">
    <property type="entry name" value="Di-copper centre-containing domain"/>
    <property type="match status" value="1"/>
</dbReference>
<keyword evidence="1" id="KW-0479">Metal-binding</keyword>
<keyword evidence="2" id="KW-0186">Copper</keyword>
<name>A0A915JYT0_ROMCU</name>
<sequence length="313" mass="35417">MYNFTFRLEKQLQEVSGDMTLGIPYWDSTLDVLLPRPCDSVLFSDEMLGPSNGFVTSGPFANFRYPEGSLMRNCQGNRTIRPSDLMLFRSFVNYTQCCYCVSSTLELVHGTVHVFVNGIMNNLNRASFDPCFWLHHSFIDKLYEDIQVNFKVKPSNANFTSSRCLNKGIDGLDEPMLPFGSRDNKTGQIIGLKNRDGLLPRYTLEDYSYAPSPNCADKTCTGKYLYCDLAGICKSRIRNGGICDQQAVDLYDKNGTNACLDGSKCQILIKYDKYRVCAMETSIFCFGIYPYGINRLNDNKYWTMASSGHFAVI</sequence>
<dbReference type="WBParaSite" id="nRc.2.0.1.t31229-RA">
    <property type="protein sequence ID" value="nRc.2.0.1.t31229-RA"/>
    <property type="gene ID" value="nRc.2.0.1.g31229"/>
</dbReference>
<dbReference type="InterPro" id="IPR008922">
    <property type="entry name" value="Di-copper_centre_dom_sf"/>
</dbReference>
<dbReference type="OMA" id="FARSIMV"/>
<dbReference type="InterPro" id="IPR002227">
    <property type="entry name" value="Tyrosinase_Cu-bd"/>
</dbReference>
<dbReference type="Gene3D" id="1.10.1280.10">
    <property type="entry name" value="Di-copper center containing domain from catechol oxidase"/>
    <property type="match status" value="1"/>
</dbReference>
<dbReference type="PROSITE" id="PS00498">
    <property type="entry name" value="TYROSINASE_2"/>
    <property type="match status" value="1"/>
</dbReference>
<proteinExistence type="predicted"/>
<dbReference type="Proteomes" id="UP000887565">
    <property type="component" value="Unplaced"/>
</dbReference>
<dbReference type="GO" id="GO:0016491">
    <property type="term" value="F:oxidoreductase activity"/>
    <property type="evidence" value="ECO:0007669"/>
    <property type="project" value="InterPro"/>
</dbReference>
<evidence type="ECO:0000313" key="5">
    <source>
        <dbReference type="WBParaSite" id="nRc.2.0.1.t31229-RA"/>
    </source>
</evidence>
<dbReference type="Pfam" id="PF00264">
    <property type="entry name" value="Tyrosinase"/>
    <property type="match status" value="2"/>
</dbReference>
<dbReference type="GO" id="GO:0046872">
    <property type="term" value="F:metal ion binding"/>
    <property type="evidence" value="ECO:0007669"/>
    <property type="project" value="UniProtKB-KW"/>
</dbReference>
<accession>A0A915JYT0</accession>
<feature type="domain" description="Tyrosinase copper-binding" evidence="3">
    <location>
        <begin position="129"/>
        <end position="140"/>
    </location>
</feature>
<keyword evidence="4" id="KW-1185">Reference proteome</keyword>
<reference evidence="5" key="1">
    <citation type="submission" date="2022-11" db="UniProtKB">
        <authorList>
            <consortium name="WormBaseParasite"/>
        </authorList>
    </citation>
    <scope>IDENTIFICATION</scope>
</reference>
<dbReference type="PRINTS" id="PR00092">
    <property type="entry name" value="TYROSINASE"/>
</dbReference>
<evidence type="ECO:0000313" key="4">
    <source>
        <dbReference type="Proteomes" id="UP000887565"/>
    </source>
</evidence>
<evidence type="ECO:0000259" key="3">
    <source>
        <dbReference type="PROSITE" id="PS00498"/>
    </source>
</evidence>
<organism evidence="4 5">
    <name type="scientific">Romanomermis culicivorax</name>
    <name type="common">Nematode worm</name>
    <dbReference type="NCBI Taxonomy" id="13658"/>
    <lineage>
        <taxon>Eukaryota</taxon>
        <taxon>Metazoa</taxon>
        <taxon>Ecdysozoa</taxon>
        <taxon>Nematoda</taxon>
        <taxon>Enoplea</taxon>
        <taxon>Dorylaimia</taxon>
        <taxon>Mermithida</taxon>
        <taxon>Mermithoidea</taxon>
        <taxon>Mermithidae</taxon>
        <taxon>Romanomermis</taxon>
    </lineage>
</organism>
<dbReference type="PANTHER" id="PTHR11474:SF126">
    <property type="entry name" value="TYROSINASE-LIKE PROTEIN TYR-1-RELATED"/>
    <property type="match status" value="1"/>
</dbReference>
<dbReference type="InterPro" id="IPR050316">
    <property type="entry name" value="Tyrosinase/Hemocyanin"/>
</dbReference>
<dbReference type="AlphaFoldDB" id="A0A915JYT0"/>